<proteinExistence type="predicted"/>
<dbReference type="STRING" id="6293.A0A1I8ED64"/>
<accession>A0A1I8ED64</accession>
<dbReference type="WBParaSite" id="maker-PairedContig_136-snap-gene-0.26-mRNA-1">
    <property type="protein sequence ID" value="maker-PairedContig_136-snap-gene-0.26-mRNA-1"/>
    <property type="gene ID" value="maker-PairedContig_136-snap-gene-0.26"/>
</dbReference>
<keyword evidence="2" id="KW-1133">Transmembrane helix</keyword>
<evidence type="ECO:0000256" key="2">
    <source>
        <dbReference type="SAM" id="Phobius"/>
    </source>
</evidence>
<feature type="region of interest" description="Disordered" evidence="1">
    <location>
        <begin position="187"/>
        <end position="207"/>
    </location>
</feature>
<keyword evidence="2" id="KW-0472">Membrane</keyword>
<evidence type="ECO:0000256" key="1">
    <source>
        <dbReference type="SAM" id="MobiDB-lite"/>
    </source>
</evidence>
<reference evidence="3" key="1">
    <citation type="submission" date="2016-11" db="UniProtKB">
        <authorList>
            <consortium name="WormBaseParasite"/>
        </authorList>
    </citation>
    <scope>IDENTIFICATION</scope>
    <source>
        <strain evidence="3">pt0022</strain>
    </source>
</reference>
<organism evidence="3">
    <name type="scientific">Wuchereria bancrofti</name>
    <dbReference type="NCBI Taxonomy" id="6293"/>
    <lineage>
        <taxon>Eukaryota</taxon>
        <taxon>Metazoa</taxon>
        <taxon>Ecdysozoa</taxon>
        <taxon>Nematoda</taxon>
        <taxon>Chromadorea</taxon>
        <taxon>Rhabditida</taxon>
        <taxon>Spirurina</taxon>
        <taxon>Spiruromorpha</taxon>
        <taxon>Filarioidea</taxon>
        <taxon>Onchocercidae</taxon>
        <taxon>Wuchereria</taxon>
    </lineage>
</organism>
<evidence type="ECO:0000313" key="3">
    <source>
        <dbReference type="WBParaSite" id="maker-PairedContig_136-snap-gene-0.26-mRNA-1"/>
    </source>
</evidence>
<sequence length="282" mass="31775">MSKIVNDHFDCSTTLDGYKKSNPKHIVTYVFTYIDIYAYITYILLTYLTKNNDMTSTIGGRMNVTGNDVKLGRSGDQIVVNEKQSSRKRSNTKRGGVKRRMSLAYQQQQYMLMRGGHPGGRPLHPVGANAARMMSARYPNASGPPHHFPPQKFGFFNEATPSIHPGHPGSEKRIYEGPPKPRLMMEEQGRTRQKSAPKPPKFLFTSGRGDIELNGRPFIGSTLEVGSYRSAVPNEQQGGMNELFAKMIWKKLDMIQSPMRLNRLHTEIMNLLQQAIAEETGK</sequence>
<name>A0A1I8ED64_WUCBA</name>
<protein>
    <submittedName>
        <fullName evidence="3">Uncharacterized protein</fullName>
    </submittedName>
</protein>
<feature type="transmembrane region" description="Helical" evidence="2">
    <location>
        <begin position="26"/>
        <end position="48"/>
    </location>
</feature>
<dbReference type="AlphaFoldDB" id="A0A1I8ED64"/>
<keyword evidence="2" id="KW-0812">Transmembrane</keyword>